<keyword evidence="3" id="KW-1185">Reference proteome</keyword>
<feature type="region of interest" description="Disordered" evidence="1">
    <location>
        <begin position="28"/>
        <end position="55"/>
    </location>
</feature>
<gene>
    <name evidence="2" type="ORF">L9F63_012389</name>
</gene>
<proteinExistence type="predicted"/>
<protein>
    <submittedName>
        <fullName evidence="2">Uncharacterized protein</fullName>
    </submittedName>
</protein>
<feature type="non-terminal residue" evidence="2">
    <location>
        <position position="70"/>
    </location>
</feature>
<evidence type="ECO:0000256" key="1">
    <source>
        <dbReference type="SAM" id="MobiDB-lite"/>
    </source>
</evidence>
<organism evidence="2 3">
    <name type="scientific">Diploptera punctata</name>
    <name type="common">Pacific beetle cockroach</name>
    <dbReference type="NCBI Taxonomy" id="6984"/>
    <lineage>
        <taxon>Eukaryota</taxon>
        <taxon>Metazoa</taxon>
        <taxon>Ecdysozoa</taxon>
        <taxon>Arthropoda</taxon>
        <taxon>Hexapoda</taxon>
        <taxon>Insecta</taxon>
        <taxon>Pterygota</taxon>
        <taxon>Neoptera</taxon>
        <taxon>Polyneoptera</taxon>
        <taxon>Dictyoptera</taxon>
        <taxon>Blattodea</taxon>
        <taxon>Blaberoidea</taxon>
        <taxon>Blaberidae</taxon>
        <taxon>Diplopterinae</taxon>
        <taxon>Diploptera</taxon>
    </lineage>
</organism>
<comment type="caution">
    <text evidence="2">The sequence shown here is derived from an EMBL/GenBank/DDBJ whole genome shotgun (WGS) entry which is preliminary data.</text>
</comment>
<reference evidence="2" key="2">
    <citation type="submission" date="2023-05" db="EMBL/GenBank/DDBJ databases">
        <authorList>
            <person name="Fouks B."/>
        </authorList>
    </citation>
    <scope>NUCLEOTIDE SEQUENCE</scope>
    <source>
        <strain evidence="2">Stay&amp;Tobe</strain>
        <tissue evidence="2">Testes</tissue>
    </source>
</reference>
<evidence type="ECO:0000313" key="3">
    <source>
        <dbReference type="Proteomes" id="UP001233999"/>
    </source>
</evidence>
<dbReference type="Proteomes" id="UP001233999">
    <property type="component" value="Unassembled WGS sequence"/>
</dbReference>
<feature type="non-terminal residue" evidence="2">
    <location>
        <position position="1"/>
    </location>
</feature>
<dbReference type="EMBL" id="JASPKZ010001979">
    <property type="protein sequence ID" value="KAJ9596597.1"/>
    <property type="molecule type" value="Genomic_DNA"/>
</dbReference>
<reference evidence="2" key="1">
    <citation type="journal article" date="2023" name="IScience">
        <title>Live-bearing cockroach genome reveals convergent evolutionary mechanisms linked to viviparity in insects and beyond.</title>
        <authorList>
            <person name="Fouks B."/>
            <person name="Harrison M.C."/>
            <person name="Mikhailova A.A."/>
            <person name="Marchal E."/>
            <person name="English S."/>
            <person name="Carruthers M."/>
            <person name="Jennings E.C."/>
            <person name="Chiamaka E.L."/>
            <person name="Frigard R.A."/>
            <person name="Pippel M."/>
            <person name="Attardo G.M."/>
            <person name="Benoit J.B."/>
            <person name="Bornberg-Bauer E."/>
            <person name="Tobe S.S."/>
        </authorList>
    </citation>
    <scope>NUCLEOTIDE SEQUENCE</scope>
    <source>
        <strain evidence="2">Stay&amp;Tobe</strain>
    </source>
</reference>
<accession>A0AAD8ADZ2</accession>
<dbReference type="AlphaFoldDB" id="A0AAD8ADZ2"/>
<feature type="compositionally biased region" description="Polar residues" evidence="1">
    <location>
        <begin position="28"/>
        <end position="39"/>
    </location>
</feature>
<evidence type="ECO:0000313" key="2">
    <source>
        <dbReference type="EMBL" id="KAJ9596597.1"/>
    </source>
</evidence>
<sequence length="70" mass="7722">LSKMSDLEDFDHVFSIRGEEEFDRQLLTTQGQDTHTQTEGGDLKSPTPPGIAGVEGSACVHQCRKYGKNK</sequence>
<name>A0AAD8ADZ2_DIPPU</name>